<dbReference type="OrthoDB" id="5599602at2"/>
<accession>A0A2D2DN70</accession>
<dbReference type="KEGG" id="mass:CR152_19200"/>
<dbReference type="Gene3D" id="3.40.190.10">
    <property type="entry name" value="Periplasmic binding protein-like II"/>
    <property type="match status" value="2"/>
</dbReference>
<protein>
    <submittedName>
        <fullName evidence="1">Phosphate ABC transporter substrate-binding protein</fullName>
    </submittedName>
</protein>
<evidence type="ECO:0000313" key="2">
    <source>
        <dbReference type="Proteomes" id="UP000229897"/>
    </source>
</evidence>
<dbReference type="SUPFAM" id="SSF53850">
    <property type="entry name" value="Periplasmic binding protein-like II"/>
    <property type="match status" value="1"/>
</dbReference>
<dbReference type="PANTHER" id="PTHR35841:SF1">
    <property type="entry name" value="PHOSPHONATES-BINDING PERIPLASMIC PROTEIN"/>
    <property type="match status" value="1"/>
</dbReference>
<dbReference type="Pfam" id="PF12974">
    <property type="entry name" value="Phosphonate-bd"/>
    <property type="match status" value="1"/>
</dbReference>
<evidence type="ECO:0000313" key="1">
    <source>
        <dbReference type="EMBL" id="ATQ76417.1"/>
    </source>
</evidence>
<dbReference type="PANTHER" id="PTHR35841">
    <property type="entry name" value="PHOSPHONATES-BINDING PERIPLASMIC PROTEIN"/>
    <property type="match status" value="1"/>
</dbReference>
<dbReference type="EMBL" id="CP024608">
    <property type="protein sequence ID" value="ATQ76417.1"/>
    <property type="molecule type" value="Genomic_DNA"/>
</dbReference>
<sequence length="259" mass="27008">MYNVSAGVRAGYEALFAALVDVLRADGFRDAVELERAPVLPHFWKRPDMLLSQTCGYPYVTGLRAHVGLVATPVYAFSGCEGSDYSSAIVVRANGAIGALADARGCVAAANDIDSHSGMNALRHAVAPLARGGRFFSALKWSGSHRASLSLVQAGEADLAAIDCVTLGYLRREAPSSLDGLTILCHSAPAPALPFVTGAAVPHAVRQCLQSALLTPSAELASLMAALSIRSFAQCGDDDYARIGALADEVRACGYAQLA</sequence>
<organism evidence="1 2">
    <name type="scientific">Massilia violaceinigra</name>
    <dbReference type="NCBI Taxonomy" id="2045208"/>
    <lineage>
        <taxon>Bacteria</taxon>
        <taxon>Pseudomonadati</taxon>
        <taxon>Pseudomonadota</taxon>
        <taxon>Betaproteobacteria</taxon>
        <taxon>Burkholderiales</taxon>
        <taxon>Oxalobacteraceae</taxon>
        <taxon>Telluria group</taxon>
        <taxon>Massilia</taxon>
    </lineage>
</organism>
<dbReference type="Proteomes" id="UP000229897">
    <property type="component" value="Chromosome"/>
</dbReference>
<proteinExistence type="predicted"/>
<reference evidence="1" key="1">
    <citation type="submission" date="2017-10" db="EMBL/GenBank/DDBJ databases">
        <title>Massilia psychrophilum sp. nov., a novel purple-pigmented bacterium isolated from Tianshan glacier, Xinjiang Municipality, China.</title>
        <authorList>
            <person name="Wang H."/>
        </authorList>
    </citation>
    <scope>NUCLEOTIDE SEQUENCE [LARGE SCALE GENOMIC DNA]</scope>
    <source>
        <strain evidence="1">B2</strain>
    </source>
</reference>
<name>A0A2D2DN70_9BURK</name>
<gene>
    <name evidence="1" type="ORF">CR152_19200</name>
</gene>
<keyword evidence="2" id="KW-1185">Reference proteome</keyword>
<dbReference type="AlphaFoldDB" id="A0A2D2DN70"/>